<evidence type="ECO:0000313" key="8">
    <source>
        <dbReference type="EMBL" id="RVD86960.1"/>
    </source>
</evidence>
<dbReference type="GO" id="GO:0008250">
    <property type="term" value="C:oligosaccharyltransferase complex"/>
    <property type="evidence" value="ECO:0007669"/>
    <property type="project" value="InterPro"/>
</dbReference>
<dbReference type="InterPro" id="IPR052820">
    <property type="entry name" value="PhiA_domain"/>
</dbReference>
<dbReference type="VEuPathDB" id="FungiDB:DFL_005210"/>
<dbReference type="RefSeq" id="XP_067492504.1">
    <property type="nucleotide sequence ID" value="XM_067634436.1"/>
</dbReference>
<evidence type="ECO:0000256" key="4">
    <source>
        <dbReference type="ARBA" id="ARBA00022989"/>
    </source>
</evidence>
<name>A0A437A7M4_ARTFL</name>
<reference evidence="8 9" key="1">
    <citation type="submission" date="2019-01" db="EMBL/GenBank/DDBJ databases">
        <title>Intercellular communication is required for trap formation in the nematode-trapping fungus Duddingtonia flagrans.</title>
        <authorList>
            <person name="Youssar L."/>
            <person name="Wernet V."/>
            <person name="Hensel N."/>
            <person name="Hildebrandt H.-G."/>
            <person name="Fischer R."/>
        </authorList>
    </citation>
    <scope>NUCLEOTIDE SEQUENCE [LARGE SCALE GENOMIC DNA]</scope>
    <source>
        <strain evidence="8 9">CBS H-5679</strain>
    </source>
</reference>
<dbReference type="Pfam" id="PF05251">
    <property type="entry name" value="Ost5"/>
    <property type="match status" value="1"/>
</dbReference>
<feature type="transmembrane region" description="Helical" evidence="7">
    <location>
        <begin position="29"/>
        <end position="46"/>
    </location>
</feature>
<dbReference type="PANTHER" id="PTHR42047">
    <property type="entry name" value="PROTEIN, PUTATIVE (AFU_ORTHOLOGUE AFUA_6G03560)-RELATED"/>
    <property type="match status" value="1"/>
</dbReference>
<dbReference type="OrthoDB" id="5430620at2759"/>
<accession>A0A437A7M4</accession>
<feature type="region of interest" description="Disordered" evidence="6">
    <location>
        <begin position="275"/>
        <end position="302"/>
    </location>
</feature>
<evidence type="ECO:0000256" key="3">
    <source>
        <dbReference type="ARBA" id="ARBA00022692"/>
    </source>
</evidence>
<comment type="caution">
    <text evidence="8">The sequence shown here is derived from an EMBL/GenBank/DDBJ whole genome shotgun (WGS) entry which is preliminary data.</text>
</comment>
<keyword evidence="3 7" id="KW-0812">Transmembrane</keyword>
<sequence>MSTPSLELWNAAASTPFSPIIGKNLHSPVAFLLLAIGAILTIIFSINKSLALTPVIAIPASVAFGIGSVYALAAGGVYGNKTKDNLQLHSKSTAKMHFIGAATLLSLIAAVSSAPSPAPQQSRFATGTAFWPSFKIDGFDQPVVTYYGYFYLGKDTSTVGCDPKVEGTPKCDTMGSTHWKIWYAGTAVLDVQVPGGQQLYIDQTGALRYTAPGKPTPPAGSTVLGFRVRQEADKKLYFHHTRGSFVACPEGAEGSGVYKIFVDGKDKKLEKEKKCVPVPGSGRPTGSHGASWYSYLTEPKTT</sequence>
<evidence type="ECO:0000256" key="5">
    <source>
        <dbReference type="ARBA" id="ARBA00023136"/>
    </source>
</evidence>
<protein>
    <submittedName>
        <fullName evidence="8">Uncharacterized protein</fullName>
    </submittedName>
</protein>
<dbReference type="AlphaFoldDB" id="A0A437A7M4"/>
<evidence type="ECO:0000256" key="1">
    <source>
        <dbReference type="ARBA" id="ARBA00004141"/>
    </source>
</evidence>
<feature type="transmembrane region" description="Helical" evidence="7">
    <location>
        <begin position="94"/>
        <end position="114"/>
    </location>
</feature>
<feature type="transmembrane region" description="Helical" evidence="7">
    <location>
        <begin position="52"/>
        <end position="73"/>
    </location>
</feature>
<comment type="subcellular location">
    <subcellularLocation>
        <location evidence="1">Membrane</location>
        <topology evidence="1">Multi-pass membrane protein</topology>
    </subcellularLocation>
</comment>
<dbReference type="Proteomes" id="UP000283090">
    <property type="component" value="Unassembled WGS sequence"/>
</dbReference>
<keyword evidence="5 7" id="KW-0472">Membrane</keyword>
<evidence type="ECO:0000256" key="6">
    <source>
        <dbReference type="SAM" id="MobiDB-lite"/>
    </source>
</evidence>
<gene>
    <name evidence="8" type="ORF">DFL_005210</name>
</gene>
<evidence type="ECO:0000256" key="2">
    <source>
        <dbReference type="ARBA" id="ARBA00009825"/>
    </source>
</evidence>
<organism evidence="8 9">
    <name type="scientific">Arthrobotrys flagrans</name>
    <name type="common">Nematode-trapping fungus</name>
    <name type="synonym">Trichothecium flagrans</name>
    <dbReference type="NCBI Taxonomy" id="97331"/>
    <lineage>
        <taxon>Eukaryota</taxon>
        <taxon>Fungi</taxon>
        <taxon>Dikarya</taxon>
        <taxon>Ascomycota</taxon>
        <taxon>Pezizomycotina</taxon>
        <taxon>Orbiliomycetes</taxon>
        <taxon>Orbiliales</taxon>
        <taxon>Orbiliaceae</taxon>
        <taxon>Arthrobotrys</taxon>
    </lineage>
</organism>
<dbReference type="PANTHER" id="PTHR42047:SF1">
    <property type="entry name" value="PROTEIN, PUTATIVE (AFU_ORTHOLOGUE AFUA_6G03560)-RELATED"/>
    <property type="match status" value="1"/>
</dbReference>
<keyword evidence="4 7" id="KW-1133">Transmembrane helix</keyword>
<dbReference type="STRING" id="97331.A0A437A7M4"/>
<proteinExistence type="inferred from homology"/>
<dbReference type="EMBL" id="SAEB01000006">
    <property type="protein sequence ID" value="RVD86960.1"/>
    <property type="molecule type" value="Genomic_DNA"/>
</dbReference>
<comment type="similarity">
    <text evidence="2">Belongs to the OST5 family.</text>
</comment>
<dbReference type="GeneID" id="93587521"/>
<keyword evidence="9" id="KW-1185">Reference proteome</keyword>
<evidence type="ECO:0000256" key="7">
    <source>
        <dbReference type="SAM" id="Phobius"/>
    </source>
</evidence>
<dbReference type="InterPro" id="IPR007915">
    <property type="entry name" value="TMEM258/Ost5"/>
</dbReference>
<evidence type="ECO:0000313" key="9">
    <source>
        <dbReference type="Proteomes" id="UP000283090"/>
    </source>
</evidence>